<protein>
    <recommendedName>
        <fullName evidence="11">Cytochrome b-c1 complex subunit Rieske, mitochondrial</fullName>
        <ecNumber evidence="11">7.1.1.8</ecNumber>
    </recommendedName>
</protein>
<keyword evidence="5" id="KW-0479">Metal-binding</keyword>
<dbReference type="InterPro" id="IPR014349">
    <property type="entry name" value="Rieske_Fe-S_prot"/>
</dbReference>
<keyword evidence="14" id="KW-1185">Reference proteome</keyword>
<dbReference type="InterPro" id="IPR006317">
    <property type="entry name" value="Ubiquinol_cyt_c_Rdtase_Fe-S-su"/>
</dbReference>
<dbReference type="OrthoDB" id="1637982at2759"/>
<dbReference type="CDD" id="cd03470">
    <property type="entry name" value="Rieske_cytochrome_bc1"/>
    <property type="match status" value="1"/>
</dbReference>
<proteinExistence type="inferred from homology"/>
<evidence type="ECO:0000256" key="8">
    <source>
        <dbReference type="ARBA" id="ARBA00023014"/>
    </source>
</evidence>
<keyword evidence="3" id="KW-0812">Transmembrane</keyword>
<dbReference type="Proteomes" id="UP000515204">
    <property type="component" value="Unplaced"/>
</dbReference>
<gene>
    <name evidence="15" type="primary">LOC106752105</name>
</gene>
<dbReference type="Gene3D" id="2.102.10.10">
    <property type="entry name" value="Rieske [2Fe-2S] iron-sulphur domain"/>
    <property type="match status" value="1"/>
</dbReference>
<comment type="cofactor">
    <cofactor evidence="11">
        <name>[2Fe-2S] cluster</name>
        <dbReference type="ChEBI" id="CHEBI:190135"/>
    </cofactor>
    <text evidence="11">Binds 1 [2Fe-2S] cluster per subunit.</text>
</comment>
<keyword evidence="11" id="KW-0249">Electron transport</keyword>
<evidence type="ECO:0000256" key="2">
    <source>
        <dbReference type="ARBA" id="ARBA00010651"/>
    </source>
</evidence>
<evidence type="ECO:0000256" key="12">
    <source>
        <dbReference type="RuleBase" id="RU004495"/>
    </source>
</evidence>
<dbReference type="SUPFAM" id="SSF81502">
    <property type="entry name" value="ISP transmembrane anchor"/>
    <property type="match status" value="1"/>
</dbReference>
<feature type="non-terminal residue" evidence="15">
    <location>
        <position position="1"/>
    </location>
</feature>
<dbReference type="InterPro" id="IPR017941">
    <property type="entry name" value="Rieske_2Fe-2S"/>
</dbReference>
<evidence type="ECO:0000256" key="9">
    <source>
        <dbReference type="ARBA" id="ARBA00023136"/>
    </source>
</evidence>
<accession>A0A6P3YD93</accession>
<keyword evidence="10" id="KW-1015">Disulfide bond</keyword>
<evidence type="ECO:0000256" key="3">
    <source>
        <dbReference type="ARBA" id="ARBA00022692"/>
    </source>
</evidence>
<sequence length="228" mass="25762">LQFYLSLISQFKTVINICFCITIDLKKLYRYAYTDIPKSNFKEYRRKSMEDAEIPAAKSADERKALSCIASFVGGVAGLYSLKSHAMHYILFMMPSRDILAEAQLEVKLSNIQEGHVAIVKWRGKPVFIYHRTQSVIEQERAVRLSELRDPETDNDRVKRPEWLIVVGVCTHLGCIPIPNAGIIPGGFFCPCHGSHFDAAGRVRKGPAPTNLEVPEYKFVKDDMIIVG</sequence>
<evidence type="ECO:0000313" key="15">
    <source>
        <dbReference type="RefSeq" id="XP_014489005.1"/>
    </source>
</evidence>
<keyword evidence="12" id="KW-0496">Mitochondrion</keyword>
<dbReference type="FunFam" id="2.102.10.10:FF:000001">
    <property type="entry name" value="Cytochrome b-c1 complex subunit Rieske, mitochondrial"/>
    <property type="match status" value="1"/>
</dbReference>
<name>A0A6P3YD93_DINQU</name>
<dbReference type="Pfam" id="PF02921">
    <property type="entry name" value="UCR_TM"/>
    <property type="match status" value="1"/>
</dbReference>
<dbReference type="InterPro" id="IPR005805">
    <property type="entry name" value="Rieske_Fe-S_prot_C"/>
</dbReference>
<keyword evidence="12" id="KW-0679">Respiratory chain</keyword>
<dbReference type="SUPFAM" id="SSF50022">
    <property type="entry name" value="ISP domain"/>
    <property type="match status" value="1"/>
</dbReference>
<organism evidence="14 15">
    <name type="scientific">Dinoponera quadriceps</name>
    <name type="common">South American ant</name>
    <dbReference type="NCBI Taxonomy" id="609295"/>
    <lineage>
        <taxon>Eukaryota</taxon>
        <taxon>Metazoa</taxon>
        <taxon>Ecdysozoa</taxon>
        <taxon>Arthropoda</taxon>
        <taxon>Hexapoda</taxon>
        <taxon>Insecta</taxon>
        <taxon>Pterygota</taxon>
        <taxon>Neoptera</taxon>
        <taxon>Endopterygota</taxon>
        <taxon>Hymenoptera</taxon>
        <taxon>Apocrita</taxon>
        <taxon>Aculeata</taxon>
        <taxon>Formicoidea</taxon>
        <taxon>Formicidae</taxon>
        <taxon>Ponerinae</taxon>
        <taxon>Ponerini</taxon>
        <taxon>Dinoponera</taxon>
    </lineage>
</organism>
<evidence type="ECO:0000256" key="4">
    <source>
        <dbReference type="ARBA" id="ARBA00022714"/>
    </source>
</evidence>
<feature type="domain" description="Rieske" evidence="13">
    <location>
        <begin position="140"/>
        <end position="226"/>
    </location>
</feature>
<evidence type="ECO:0000313" key="14">
    <source>
        <dbReference type="Proteomes" id="UP000515204"/>
    </source>
</evidence>
<keyword evidence="4" id="KW-0001">2Fe-2S</keyword>
<dbReference type="EC" id="7.1.1.8" evidence="11"/>
<evidence type="ECO:0000256" key="7">
    <source>
        <dbReference type="ARBA" id="ARBA00023004"/>
    </source>
</evidence>
<keyword evidence="7" id="KW-0408">Iron</keyword>
<dbReference type="InterPro" id="IPR036922">
    <property type="entry name" value="Rieske_2Fe-2S_sf"/>
</dbReference>
<comment type="miscellaneous">
    <text evidence="11">The Rieske protein is a high potential 2Fe-2S protein.</text>
</comment>
<evidence type="ECO:0000256" key="6">
    <source>
        <dbReference type="ARBA" id="ARBA00022989"/>
    </source>
</evidence>
<keyword evidence="6" id="KW-1133">Transmembrane helix</keyword>
<dbReference type="PANTHER" id="PTHR10134">
    <property type="entry name" value="CYTOCHROME B-C1 COMPLEX SUBUNIT RIESKE, MITOCHONDRIAL"/>
    <property type="match status" value="1"/>
</dbReference>
<dbReference type="GO" id="GO:0051537">
    <property type="term" value="F:2 iron, 2 sulfur cluster binding"/>
    <property type="evidence" value="ECO:0007669"/>
    <property type="project" value="UniProtKB-KW"/>
</dbReference>
<dbReference type="GO" id="GO:0008121">
    <property type="term" value="F:quinol-cytochrome-c reductase activity"/>
    <property type="evidence" value="ECO:0007669"/>
    <property type="project" value="UniProtKB-EC"/>
</dbReference>
<evidence type="ECO:0000256" key="1">
    <source>
        <dbReference type="ARBA" id="ARBA00004167"/>
    </source>
</evidence>
<dbReference type="InterPro" id="IPR037008">
    <property type="entry name" value="bc1_Rieske_TM_sf"/>
</dbReference>
<comment type="catalytic activity">
    <reaction evidence="11">
        <text>a quinol + 2 Fe(III)-[cytochrome c](out) = a quinone + 2 Fe(II)-[cytochrome c](out) + 2 H(+)(out)</text>
        <dbReference type="Rhea" id="RHEA:11484"/>
        <dbReference type="Rhea" id="RHEA-COMP:10350"/>
        <dbReference type="Rhea" id="RHEA-COMP:14399"/>
        <dbReference type="ChEBI" id="CHEBI:15378"/>
        <dbReference type="ChEBI" id="CHEBI:24646"/>
        <dbReference type="ChEBI" id="CHEBI:29033"/>
        <dbReference type="ChEBI" id="CHEBI:29034"/>
        <dbReference type="ChEBI" id="CHEBI:132124"/>
        <dbReference type="EC" id="7.1.1.8"/>
    </reaction>
</comment>
<dbReference type="RefSeq" id="XP_014489005.1">
    <property type="nucleotide sequence ID" value="XM_014633519.1"/>
</dbReference>
<dbReference type="PRINTS" id="PR00162">
    <property type="entry name" value="RIESKE"/>
</dbReference>
<dbReference type="GeneID" id="106752105"/>
<dbReference type="GO" id="GO:0046872">
    <property type="term" value="F:metal ion binding"/>
    <property type="evidence" value="ECO:0007669"/>
    <property type="project" value="UniProtKB-KW"/>
</dbReference>
<dbReference type="PROSITE" id="PS51296">
    <property type="entry name" value="RIESKE"/>
    <property type="match status" value="1"/>
</dbReference>
<comment type="similarity">
    <text evidence="2">Belongs to the Rieske iron-sulfur protein family.</text>
</comment>
<evidence type="ECO:0000256" key="10">
    <source>
        <dbReference type="ARBA" id="ARBA00023157"/>
    </source>
</evidence>
<evidence type="ECO:0000256" key="11">
    <source>
        <dbReference type="RuleBase" id="RU004494"/>
    </source>
</evidence>
<dbReference type="AlphaFoldDB" id="A0A6P3YD93"/>
<keyword evidence="11" id="KW-0813">Transport</keyword>
<dbReference type="NCBIfam" id="TIGR01416">
    <property type="entry name" value="Rieske_proteo"/>
    <property type="match status" value="1"/>
</dbReference>
<keyword evidence="9" id="KW-0472">Membrane</keyword>
<dbReference type="InterPro" id="IPR004192">
    <property type="entry name" value="Rieske_TM"/>
</dbReference>
<reference evidence="15" key="1">
    <citation type="submission" date="2025-08" db="UniProtKB">
        <authorList>
            <consortium name="RefSeq"/>
        </authorList>
    </citation>
    <scope>IDENTIFICATION</scope>
</reference>
<evidence type="ECO:0000256" key="5">
    <source>
        <dbReference type="ARBA" id="ARBA00022723"/>
    </source>
</evidence>
<dbReference type="Pfam" id="PF00355">
    <property type="entry name" value="Rieske"/>
    <property type="match status" value="1"/>
</dbReference>
<dbReference type="GO" id="GO:0005743">
    <property type="term" value="C:mitochondrial inner membrane"/>
    <property type="evidence" value="ECO:0007669"/>
    <property type="project" value="UniProtKB-SubCell"/>
</dbReference>
<keyword evidence="8" id="KW-0411">Iron-sulfur</keyword>
<dbReference type="KEGG" id="dqu:106752105"/>
<evidence type="ECO:0000259" key="13">
    <source>
        <dbReference type="PROSITE" id="PS51296"/>
    </source>
</evidence>
<comment type="subcellular location">
    <subcellularLocation>
        <location evidence="1">Membrane</location>
        <topology evidence="1">Single-pass membrane protein</topology>
    </subcellularLocation>
    <subcellularLocation>
        <location evidence="12">Mitochondrion inner membrane</location>
    </subcellularLocation>
</comment>
<dbReference type="Gene3D" id="1.20.5.270">
    <property type="entry name" value="Ubiquinol cytochrome reductase, transmembrane domain"/>
    <property type="match status" value="1"/>
</dbReference>